<proteinExistence type="predicted"/>
<keyword evidence="3" id="KW-1185">Reference proteome</keyword>
<accession>A0AAJ6CHV1</accession>
<gene>
    <name evidence="2" type="ORF">MYAM1_001937</name>
</gene>
<evidence type="ECO:0000313" key="3">
    <source>
        <dbReference type="Proteomes" id="UP001219567"/>
    </source>
</evidence>
<dbReference type="AlphaFoldDB" id="A0AAJ6CHV1"/>
<dbReference type="Proteomes" id="UP001219567">
    <property type="component" value="Chromosome 2"/>
</dbReference>
<reference evidence="2 3" key="1">
    <citation type="submission" date="2023-03" db="EMBL/GenBank/DDBJ databases">
        <title>Mating type loci evolution in Malassezia.</title>
        <authorList>
            <person name="Coelho M.A."/>
        </authorList>
    </citation>
    <scope>NUCLEOTIDE SEQUENCE [LARGE SCALE GENOMIC DNA]</scope>
    <source>
        <strain evidence="2 3">CBS 9725</strain>
    </source>
</reference>
<organism evidence="2 3">
    <name type="scientific">Malassezia yamatoensis</name>
    <dbReference type="NCBI Taxonomy" id="253288"/>
    <lineage>
        <taxon>Eukaryota</taxon>
        <taxon>Fungi</taxon>
        <taxon>Dikarya</taxon>
        <taxon>Basidiomycota</taxon>
        <taxon>Ustilaginomycotina</taxon>
        <taxon>Malasseziomycetes</taxon>
        <taxon>Malasseziales</taxon>
        <taxon>Malasseziaceae</taxon>
        <taxon>Malassezia</taxon>
    </lineage>
</organism>
<protein>
    <submittedName>
        <fullName evidence="2">Uncharacterized protein</fullName>
    </submittedName>
</protein>
<name>A0AAJ6CHV1_9BASI</name>
<dbReference type="EMBL" id="CP119944">
    <property type="protein sequence ID" value="WFC99193.1"/>
    <property type="molecule type" value="Genomic_DNA"/>
</dbReference>
<evidence type="ECO:0000256" key="1">
    <source>
        <dbReference type="SAM" id="MobiDB-lite"/>
    </source>
</evidence>
<feature type="region of interest" description="Disordered" evidence="1">
    <location>
        <begin position="390"/>
        <end position="411"/>
    </location>
</feature>
<sequence length="411" mass="45896">MEDASIGSCDAGLSELSALSMDSSNSELNEDKRNTREYRFQANFDSALKVYKPKIDDEAWFLRDGLMNGSAVIPESISMDAKTSYRYQAGLMYLYHEKQYEQAYAWACAVLTRLHVLQDVRDMHWLRIGDFPQDVYQTKHIKMLSNSVVARESLDIAMRCLLQLFPRRDLWAWSNMNRSIVHAAFCKVRLNSSAYGVMQKVGQLDETAIKRCQVCRILTQWTPYSGLAISLGETCLRSGEYRGAVEAFALVIGIRGAHWRILSLCAEAFSEWAFEAQDTTLSLLAQATLACALQIAMPTNRRMLLTKTRAGQILRLEQLPSPSSGLASQIASQHEADMALLQGVSERLLSEPAAVAIIYIGLRNRGGVTALSGRLSSYLYFTNEAINASDTQTPTDDQDCASDIPRSVRTL</sequence>
<evidence type="ECO:0000313" key="2">
    <source>
        <dbReference type="EMBL" id="WFC99193.1"/>
    </source>
</evidence>